<dbReference type="OrthoDB" id="8532943at2"/>
<accession>D6Z2K6</accession>
<dbReference type="GO" id="GO:0004674">
    <property type="term" value="F:protein serine/threonine kinase activity"/>
    <property type="evidence" value="ECO:0007669"/>
    <property type="project" value="UniProtKB-KW"/>
</dbReference>
<protein>
    <submittedName>
        <fullName evidence="1">Mn2+dependent serine/threonine protein kinase</fullName>
    </submittedName>
</protein>
<dbReference type="STRING" id="589865.DaAHT2_1083"/>
<dbReference type="Proteomes" id="UP000001508">
    <property type="component" value="Chromosome"/>
</dbReference>
<keyword evidence="2" id="KW-1185">Reference proteome</keyword>
<name>D6Z2K6_DESAT</name>
<proteinExistence type="predicted"/>
<reference evidence="2" key="1">
    <citation type="submission" date="2010-02" db="EMBL/GenBank/DDBJ databases">
        <title>Complete sequence of Desulfurivibrio alkaliphilus AHT2.</title>
        <authorList>
            <consortium name="US DOE Joint Genome Institute"/>
            <person name="Pitluck S."/>
            <person name="Chertkov O."/>
            <person name="Detter J.C."/>
            <person name="Han C."/>
            <person name="Tapia R."/>
            <person name="Larimer F."/>
            <person name="Land M."/>
            <person name="Hauser L."/>
            <person name="Kyrpides N."/>
            <person name="Mikhailova N."/>
            <person name="Sorokin D.Y."/>
            <person name="Muyzer G."/>
            <person name="Woyke T."/>
        </authorList>
    </citation>
    <scope>NUCLEOTIDE SEQUENCE [LARGE SCALE GENOMIC DNA]</scope>
    <source>
        <strain evidence="2">DSM 19089 / UNIQEM U267 / AHT2</strain>
    </source>
</reference>
<keyword evidence="1" id="KW-0723">Serine/threonine-protein kinase</keyword>
<evidence type="ECO:0000313" key="2">
    <source>
        <dbReference type="Proteomes" id="UP000001508"/>
    </source>
</evidence>
<keyword evidence="1" id="KW-0418">Kinase</keyword>
<dbReference type="InParanoid" id="D6Z2K6"/>
<dbReference type="KEGG" id="dak:DaAHT2_1083"/>
<dbReference type="EMBL" id="CP001940">
    <property type="protein sequence ID" value="ADH85781.1"/>
    <property type="molecule type" value="Genomic_DNA"/>
</dbReference>
<dbReference type="AlphaFoldDB" id="D6Z2K6"/>
<evidence type="ECO:0000313" key="1">
    <source>
        <dbReference type="EMBL" id="ADH85781.1"/>
    </source>
</evidence>
<dbReference type="eggNOG" id="COG1718">
    <property type="taxonomic scope" value="Bacteria"/>
</dbReference>
<organism evidence="1 2">
    <name type="scientific">Desulfurivibrio alkaliphilus (strain DSM 19089 / UNIQEM U267 / AHT2)</name>
    <dbReference type="NCBI Taxonomy" id="589865"/>
    <lineage>
        <taxon>Bacteria</taxon>
        <taxon>Pseudomonadati</taxon>
        <taxon>Thermodesulfobacteriota</taxon>
        <taxon>Desulfobulbia</taxon>
        <taxon>Desulfobulbales</taxon>
        <taxon>Desulfobulbaceae</taxon>
        <taxon>Desulfurivibrio</taxon>
    </lineage>
</organism>
<dbReference type="RefSeq" id="WP_013163310.1">
    <property type="nucleotide sequence ID" value="NC_014216.1"/>
</dbReference>
<dbReference type="HOGENOM" id="CLU_615000_0_0_7"/>
<sequence>MGDDYLANRRFDLGRFGTLLTGRVFHRYPGKRALLKGELDGVAVVAKFYVAPVGQAYEWYRGLRGTRALLSSGVAAPALYYAGYRPEVGAWLTVQEWVEADEPWPPEDSERCGDAHARLILTLAEHHRAGIVQNDLNWLNFIPRQGRLYAVDGDRVRRLRSPLNRKQGLAHLVRLYASKTRLPEATVRDGFRLYLQQRQWLAGQGEEEDFITRVRRARRQQAEQVARRACRGWKHYPRLRHDGFWLIRDRRHLDQSSSLRLLAGWRREAELKPAGGLLELDGQAVRWLPIGVATGFFAPLRPWLVRRAAFRIWVALLTANRLGLGTERHLALVWPAALKGKGEAAVMLQSATGVRPLADCLSTLGDRERSALQEQLNHQLALMQAGRITLVGNSLNVLGWDGRQLHIIDATAVVLHSFRGSAFARHWHLFRQQLQAELAAVRPTS</sequence>
<gene>
    <name evidence="1" type="ordered locus">DaAHT2_1083</name>
</gene>
<keyword evidence="1" id="KW-0808">Transferase</keyword>